<proteinExistence type="predicted"/>
<dbReference type="PANTHER" id="PTHR47199:SF2">
    <property type="entry name" value="PHOTOSYSTEM II STABILITY_ASSEMBLY FACTOR HCF136, CHLOROPLASTIC"/>
    <property type="match status" value="1"/>
</dbReference>
<dbReference type="InterPro" id="IPR036278">
    <property type="entry name" value="Sialidase_sf"/>
</dbReference>
<name>G4QHK6_GLANF</name>
<gene>
    <name evidence="2" type="ordered locus">GNIT_1883</name>
</gene>
<sequence>MTSNFKTFSLAGLVAFSAMLSANSSYQAPLVKESLLLDIAVGDSIVIVGERGHILTGTTQQDLVQVSVPTRTTLTAVALSGVNAWAVGHDASILHSSDAGQNWQTQLSMPELDRPFLDVFFMDENNGVAVGAYGLFYRTIDGGVTWIKELHASVLPQDDIDYLESIKDDPAFYEEELSFILPHFNRLSYTDGRLYMAGEAGMLAVSEDFGRSWRRFDLDYRGSFFDIQETENGQLFAVGLRGNIFLADNDSDDWNRLQTCVTTSLNSIVHGKNNNIYITGNNGVLLSLDQTSVGVNQYYPANDEGCAMHISIKKLKNDLSDSILNGLVINDAILAVTASGIKQIELK</sequence>
<feature type="chain" id="PRO_5003467553" evidence="1">
    <location>
        <begin position="28"/>
        <end position="347"/>
    </location>
</feature>
<protein>
    <submittedName>
        <fullName evidence="2">BNR repeat-containing protein</fullName>
    </submittedName>
</protein>
<dbReference type="eggNOG" id="COG4447">
    <property type="taxonomic scope" value="Bacteria"/>
</dbReference>
<organism evidence="2 3">
    <name type="scientific">Glaciecola nitratireducens (strain JCM 12485 / KCTC 12276 / FR1064)</name>
    <dbReference type="NCBI Taxonomy" id="1085623"/>
    <lineage>
        <taxon>Bacteria</taxon>
        <taxon>Pseudomonadati</taxon>
        <taxon>Pseudomonadota</taxon>
        <taxon>Gammaproteobacteria</taxon>
        <taxon>Alteromonadales</taxon>
        <taxon>Alteromonadaceae</taxon>
        <taxon>Brumicola</taxon>
    </lineage>
</organism>
<dbReference type="STRING" id="1085623.GNIT_1883"/>
<dbReference type="SUPFAM" id="SSF50939">
    <property type="entry name" value="Sialidases"/>
    <property type="match status" value="1"/>
</dbReference>
<feature type="signal peptide" evidence="1">
    <location>
        <begin position="1"/>
        <end position="27"/>
    </location>
</feature>
<dbReference type="EMBL" id="CP003060">
    <property type="protein sequence ID" value="AEP29992.1"/>
    <property type="molecule type" value="Genomic_DNA"/>
</dbReference>
<dbReference type="Gene3D" id="2.130.10.10">
    <property type="entry name" value="YVTN repeat-like/Quinoprotein amine dehydrogenase"/>
    <property type="match status" value="1"/>
</dbReference>
<dbReference type="AlphaFoldDB" id="G4QHK6"/>
<reference evidence="2 3" key="1">
    <citation type="journal article" date="2011" name="J. Bacteriol.">
        <title>Complete genome sequence of seawater bacterium Glaciecola nitratireducens FR1064T.</title>
        <authorList>
            <person name="Bian F."/>
            <person name="Qin Q.L."/>
            <person name="Xie B.B."/>
            <person name="Shu Y.L."/>
            <person name="Zhang X.Y."/>
            <person name="Yu Y."/>
            <person name="Chen B."/>
            <person name="Chen X.L."/>
            <person name="Zhou B.C."/>
            <person name="Zhang Y.Z."/>
        </authorList>
    </citation>
    <scope>NUCLEOTIDE SEQUENCE [LARGE SCALE GENOMIC DNA]</scope>
    <source>
        <strain evidence="3">JCM 12485 / KCTC 12276 / FR1064</strain>
    </source>
</reference>
<evidence type="ECO:0000313" key="3">
    <source>
        <dbReference type="Proteomes" id="UP000009282"/>
    </source>
</evidence>
<dbReference type="RefSeq" id="WP_014108866.1">
    <property type="nucleotide sequence ID" value="NC_016041.1"/>
</dbReference>
<dbReference type="HOGENOM" id="CLU_063224_1_0_6"/>
<keyword evidence="3" id="KW-1185">Reference proteome</keyword>
<dbReference type="KEGG" id="gni:GNIT_1883"/>
<dbReference type="OrthoDB" id="9813892at2"/>
<dbReference type="PANTHER" id="PTHR47199">
    <property type="entry name" value="PHOTOSYSTEM II STABILITY/ASSEMBLY FACTOR HCF136, CHLOROPLASTIC"/>
    <property type="match status" value="1"/>
</dbReference>
<keyword evidence="1" id="KW-0732">Signal</keyword>
<accession>G4QHK6</accession>
<evidence type="ECO:0000256" key="1">
    <source>
        <dbReference type="SAM" id="SignalP"/>
    </source>
</evidence>
<dbReference type="Proteomes" id="UP000009282">
    <property type="component" value="Chromosome"/>
</dbReference>
<dbReference type="InterPro" id="IPR015943">
    <property type="entry name" value="WD40/YVTN_repeat-like_dom_sf"/>
</dbReference>
<evidence type="ECO:0000313" key="2">
    <source>
        <dbReference type="EMBL" id="AEP29992.1"/>
    </source>
</evidence>